<dbReference type="AlphaFoldDB" id="A0AAV4QTT7"/>
<dbReference type="Proteomes" id="UP001054837">
    <property type="component" value="Unassembled WGS sequence"/>
</dbReference>
<gene>
    <name evidence="1" type="ORF">CDAR_584801</name>
</gene>
<evidence type="ECO:0000313" key="2">
    <source>
        <dbReference type="Proteomes" id="UP001054837"/>
    </source>
</evidence>
<dbReference type="EMBL" id="BPLQ01004915">
    <property type="protein sequence ID" value="GIY11501.1"/>
    <property type="molecule type" value="Genomic_DNA"/>
</dbReference>
<protein>
    <submittedName>
        <fullName evidence="1">Uncharacterized protein</fullName>
    </submittedName>
</protein>
<comment type="caution">
    <text evidence="1">The sequence shown here is derived from an EMBL/GenBank/DDBJ whole genome shotgun (WGS) entry which is preliminary data.</text>
</comment>
<proteinExistence type="predicted"/>
<sequence length="82" mass="9225">MLLKYSPLPVETGLRLVEEAGLRLVEETGLRLLEETDTLQRSCHVMSSKTKPCITSEDFKLKPKSVRDLASSAEEYDRANAE</sequence>
<evidence type="ECO:0000313" key="1">
    <source>
        <dbReference type="EMBL" id="GIY11501.1"/>
    </source>
</evidence>
<name>A0AAV4QTT7_9ARAC</name>
<organism evidence="1 2">
    <name type="scientific">Caerostris darwini</name>
    <dbReference type="NCBI Taxonomy" id="1538125"/>
    <lineage>
        <taxon>Eukaryota</taxon>
        <taxon>Metazoa</taxon>
        <taxon>Ecdysozoa</taxon>
        <taxon>Arthropoda</taxon>
        <taxon>Chelicerata</taxon>
        <taxon>Arachnida</taxon>
        <taxon>Araneae</taxon>
        <taxon>Araneomorphae</taxon>
        <taxon>Entelegynae</taxon>
        <taxon>Araneoidea</taxon>
        <taxon>Araneidae</taxon>
        <taxon>Caerostris</taxon>
    </lineage>
</organism>
<keyword evidence="2" id="KW-1185">Reference proteome</keyword>
<reference evidence="1 2" key="1">
    <citation type="submission" date="2021-06" db="EMBL/GenBank/DDBJ databases">
        <title>Caerostris darwini draft genome.</title>
        <authorList>
            <person name="Kono N."/>
            <person name="Arakawa K."/>
        </authorList>
    </citation>
    <scope>NUCLEOTIDE SEQUENCE [LARGE SCALE GENOMIC DNA]</scope>
</reference>
<accession>A0AAV4QTT7</accession>